<keyword evidence="9" id="KW-1133">Transmembrane helix</keyword>
<evidence type="ECO:0000256" key="10">
    <source>
        <dbReference type="ARBA" id="ARBA00023136"/>
    </source>
</evidence>
<evidence type="ECO:0000256" key="5">
    <source>
        <dbReference type="ARBA" id="ARBA00022692"/>
    </source>
</evidence>
<reference evidence="17" key="3">
    <citation type="submission" date="2025-09" db="UniProtKB">
        <authorList>
            <consortium name="Ensembl"/>
        </authorList>
    </citation>
    <scope>IDENTIFICATION</scope>
</reference>
<evidence type="ECO:0000256" key="1">
    <source>
        <dbReference type="ARBA" id="ARBA00004479"/>
    </source>
</evidence>
<dbReference type="PANTHER" id="PTHR24365">
    <property type="entry name" value="TOLL-LIKE RECEPTOR"/>
    <property type="match status" value="1"/>
</dbReference>
<dbReference type="Pfam" id="PF13855">
    <property type="entry name" value="LRR_8"/>
    <property type="match status" value="1"/>
</dbReference>
<keyword evidence="4" id="KW-0433">Leucine-rich repeat</keyword>
<dbReference type="GO" id="GO:0002224">
    <property type="term" value="P:toll-like receptor signaling pathway"/>
    <property type="evidence" value="ECO:0007669"/>
    <property type="project" value="InterPro"/>
</dbReference>
<keyword evidence="7" id="KW-0677">Repeat</keyword>
<sequence>MYIIHKDYCAIRAMLLWTVGPVLTLVGFAPFSECFADMTTLIVSMSAQNLSSVPQNLPLSTEALDLTHNHIASLRKGDFVRTPRLKFLNLSGNVLWDIDKDTFTSTPLLEVLDLSGNRLQSLMDQQYLLQTQSLKYLDLTFNCFVNMTLGAAFGTLRKLEHLGLGAEVLRTDDFQSIYSLHLQNLKLHLENLRLYENGSLKNVSSEVTIAVTNKMTLDLEIFKDALTGFTTVGFTGIATNVQWIWERMHKTINARTIQISNMTSTWAILTNTINFFIRSSVRSISISDTTLHEMGPNRLLNTHLLDYFSIRRPSVTVFLFDQRVLYDSIINLDVLNLTFAQSPIVHMTCPQQQSLINSLDLSDGALSERVFSQGSGRETQECKTLVNLETLVLRGNNLQNLQPLSCRVRFMGLLGRLDLSQNKLSYQESQGTCFWPRNLRDINLASNDFQDSVFRCLPLFVVKLDLQNNNIARIPVDILALESLAFLDLSVNRLQNIPHCRGFPNLMVLHVRENSLHSPSPHILRTCPALKVLDASQNNYICTCSLTAFTSLARGAGTSKVKLLHWPRGYQCNYPESWNGTLLRDFSLPAVSCSAPLLAAAILVPAITLVLAVVMLCRQLDAPWYLGMIWRWTRAKHRSVTSQDRPEELEGVCFHAFVSYSQRNAEWVKGQLLPKLEGASPGQGLHICHHERDFVPGKTIVQNILRCMEMSRRCIFVLSSHFVQSEWCHYELYFASHQRVARGSDSVVLVLLEPLPLYLIPSKYFRLKSMMASHTYLEWPQEAGKQRLFWANLRAALQADLPVQPDGNREM</sequence>
<comment type="similarity">
    <text evidence="2 14">Belongs to the Toll-like receptor family.</text>
</comment>
<dbReference type="GO" id="GO:0045087">
    <property type="term" value="P:innate immune response"/>
    <property type="evidence" value="ECO:0007669"/>
    <property type="project" value="UniProtKB-UniRule"/>
</dbReference>
<keyword evidence="11 14" id="KW-0675">Receptor</keyword>
<evidence type="ECO:0000259" key="16">
    <source>
        <dbReference type="PROSITE" id="PS50104"/>
    </source>
</evidence>
<dbReference type="SMART" id="SM00255">
    <property type="entry name" value="TIR"/>
    <property type="match status" value="1"/>
</dbReference>
<dbReference type="Gene3D" id="3.40.50.10140">
    <property type="entry name" value="Toll/interleukin-1 receptor homology (TIR) domain"/>
    <property type="match status" value="1"/>
</dbReference>
<dbReference type="SUPFAM" id="SSF52058">
    <property type="entry name" value="L domain-like"/>
    <property type="match status" value="2"/>
</dbReference>
<dbReference type="PROSITE" id="PS51450">
    <property type="entry name" value="LRR"/>
    <property type="match status" value="2"/>
</dbReference>
<keyword evidence="6" id="KW-0732">Signal</keyword>
<evidence type="ECO:0000256" key="13">
    <source>
        <dbReference type="ARBA" id="ARBA00023198"/>
    </source>
</evidence>
<dbReference type="Ensembl" id="ENSDCDT00010064113.1">
    <property type="protein sequence ID" value="ENSDCDP00010053605.1"/>
    <property type="gene ID" value="ENSDCDG00010031106.1"/>
</dbReference>
<dbReference type="GeneID" id="114767942"/>
<dbReference type="AlphaFoldDB" id="A0AAY4E7M5"/>
<protein>
    <recommendedName>
        <fullName evidence="16">TIR domain-containing protein</fullName>
    </recommendedName>
</protein>
<accession>A0AAY4E7M5</accession>
<keyword evidence="12" id="KW-0325">Glycoprotein</keyword>
<feature type="domain" description="TIR" evidence="16">
    <location>
        <begin position="652"/>
        <end position="797"/>
    </location>
</feature>
<proteinExistence type="inferred from homology"/>
<dbReference type="InterPro" id="IPR032675">
    <property type="entry name" value="LRR_dom_sf"/>
</dbReference>
<dbReference type="PRINTS" id="PR00019">
    <property type="entry name" value="LEURICHRPT"/>
</dbReference>
<dbReference type="SUPFAM" id="SSF52200">
    <property type="entry name" value="Toll/Interleukin receptor TIR domain"/>
    <property type="match status" value="1"/>
</dbReference>
<dbReference type="GO" id="GO:0005886">
    <property type="term" value="C:plasma membrane"/>
    <property type="evidence" value="ECO:0007669"/>
    <property type="project" value="TreeGrafter"/>
</dbReference>
<comment type="subcellular location">
    <subcellularLocation>
        <location evidence="1">Membrane</location>
        <topology evidence="1">Single-pass type I membrane protein</topology>
    </subcellularLocation>
</comment>
<dbReference type="Pfam" id="PF01582">
    <property type="entry name" value="TIR"/>
    <property type="match status" value="1"/>
</dbReference>
<dbReference type="PROSITE" id="PS50104">
    <property type="entry name" value="TIR"/>
    <property type="match status" value="1"/>
</dbReference>
<keyword evidence="5" id="KW-0812">Transmembrane</keyword>
<evidence type="ECO:0000256" key="12">
    <source>
        <dbReference type="ARBA" id="ARBA00023180"/>
    </source>
</evidence>
<keyword evidence="13 14" id="KW-0395">Inflammatory response</keyword>
<dbReference type="InterPro" id="IPR001611">
    <property type="entry name" value="Leu-rich_rpt"/>
</dbReference>
<evidence type="ECO:0000256" key="2">
    <source>
        <dbReference type="ARBA" id="ARBA00009634"/>
    </source>
</evidence>
<gene>
    <name evidence="17" type="primary">TLR1</name>
</gene>
<evidence type="ECO:0000256" key="14">
    <source>
        <dbReference type="PIRNR" id="PIRNR037595"/>
    </source>
</evidence>
<dbReference type="InterPro" id="IPR000157">
    <property type="entry name" value="TIR_dom"/>
</dbReference>
<dbReference type="GeneTree" id="ENSGT00940000162201"/>
<evidence type="ECO:0000256" key="7">
    <source>
        <dbReference type="ARBA" id="ARBA00022737"/>
    </source>
</evidence>
<dbReference type="InterPro" id="IPR003591">
    <property type="entry name" value="Leu-rich_rpt_typical-subtyp"/>
</dbReference>
<dbReference type="GO" id="GO:0004888">
    <property type="term" value="F:transmembrane signaling receptor activity"/>
    <property type="evidence" value="ECO:0007669"/>
    <property type="project" value="InterPro"/>
</dbReference>
<keyword evidence="18" id="KW-1185">Reference proteome</keyword>
<evidence type="ECO:0000313" key="18">
    <source>
        <dbReference type="Proteomes" id="UP000694580"/>
    </source>
</evidence>
<feature type="disulfide bond" evidence="15">
    <location>
        <begin position="433"/>
        <end position="456"/>
    </location>
</feature>
<dbReference type="PRINTS" id="PR01537">
    <property type="entry name" value="INTRLKN1R1F"/>
</dbReference>
<evidence type="ECO:0000256" key="15">
    <source>
        <dbReference type="PIRSR" id="PIRSR037595-2"/>
    </source>
</evidence>
<name>A0AAY4E7M5_9TELE</name>
<dbReference type="PANTHER" id="PTHR24365:SF422">
    <property type="entry name" value="TOLL-LIKE RECEPTOR 6"/>
    <property type="match status" value="1"/>
</dbReference>
<reference evidence="17" key="2">
    <citation type="submission" date="2025-08" db="UniProtKB">
        <authorList>
            <consortium name="Ensembl"/>
        </authorList>
    </citation>
    <scope>IDENTIFICATION</scope>
</reference>
<evidence type="ECO:0000256" key="8">
    <source>
        <dbReference type="ARBA" id="ARBA00022859"/>
    </source>
</evidence>
<evidence type="ECO:0000256" key="11">
    <source>
        <dbReference type="ARBA" id="ARBA00023170"/>
    </source>
</evidence>
<dbReference type="Proteomes" id="UP000694580">
    <property type="component" value="Chromosome 18"/>
</dbReference>
<keyword evidence="15" id="KW-1015">Disulfide bond</keyword>
<keyword evidence="10" id="KW-0472">Membrane</keyword>
<evidence type="ECO:0000256" key="9">
    <source>
        <dbReference type="ARBA" id="ARBA00022989"/>
    </source>
</evidence>
<dbReference type="Gene3D" id="3.80.10.10">
    <property type="entry name" value="Ribonuclease Inhibitor"/>
    <property type="match status" value="1"/>
</dbReference>
<keyword evidence="3 14" id="KW-0399">Innate immunity</keyword>
<evidence type="ECO:0000256" key="4">
    <source>
        <dbReference type="ARBA" id="ARBA00022614"/>
    </source>
</evidence>
<dbReference type="FunFam" id="3.40.50.10140:FF:000001">
    <property type="entry name" value="Toll-like receptor 2"/>
    <property type="match status" value="1"/>
</dbReference>
<evidence type="ECO:0000256" key="6">
    <source>
        <dbReference type="ARBA" id="ARBA00022729"/>
    </source>
</evidence>
<keyword evidence="8 14" id="KW-0391">Immunity</keyword>
<dbReference type="GO" id="GO:0006954">
    <property type="term" value="P:inflammatory response"/>
    <property type="evidence" value="ECO:0007669"/>
    <property type="project" value="UniProtKB-UniRule"/>
</dbReference>
<dbReference type="PIRSF" id="PIRSF037595">
    <property type="entry name" value="Toll-like_receptor"/>
    <property type="match status" value="1"/>
</dbReference>
<reference evidence="17 18" key="1">
    <citation type="submission" date="2020-06" db="EMBL/GenBank/DDBJ databases">
        <authorList>
            <consortium name="Wellcome Sanger Institute Data Sharing"/>
        </authorList>
    </citation>
    <scope>NUCLEOTIDE SEQUENCE [LARGE SCALE GENOMIC DNA]</scope>
</reference>
<evidence type="ECO:0000313" key="17">
    <source>
        <dbReference type="Ensembl" id="ENSDCDP00010053605.1"/>
    </source>
</evidence>
<dbReference type="RefSeq" id="XP_028815735.1">
    <property type="nucleotide sequence ID" value="XM_028959902.1"/>
</dbReference>
<evidence type="ECO:0000256" key="3">
    <source>
        <dbReference type="ARBA" id="ARBA00022588"/>
    </source>
</evidence>
<dbReference type="InterPro" id="IPR035897">
    <property type="entry name" value="Toll_tir_struct_dom_sf"/>
</dbReference>
<organism evidence="17 18">
    <name type="scientific">Denticeps clupeoides</name>
    <name type="common">denticle herring</name>
    <dbReference type="NCBI Taxonomy" id="299321"/>
    <lineage>
        <taxon>Eukaryota</taxon>
        <taxon>Metazoa</taxon>
        <taxon>Chordata</taxon>
        <taxon>Craniata</taxon>
        <taxon>Vertebrata</taxon>
        <taxon>Euteleostomi</taxon>
        <taxon>Actinopterygii</taxon>
        <taxon>Neopterygii</taxon>
        <taxon>Teleostei</taxon>
        <taxon>Clupei</taxon>
        <taxon>Clupeiformes</taxon>
        <taxon>Denticipitoidei</taxon>
        <taxon>Denticipitidae</taxon>
        <taxon>Denticeps</taxon>
    </lineage>
</organism>
<dbReference type="SMART" id="SM00369">
    <property type="entry name" value="LRR_TYP"/>
    <property type="match status" value="5"/>
</dbReference>
<dbReference type="InterPro" id="IPR017241">
    <property type="entry name" value="Toll-like_receptor"/>
</dbReference>